<evidence type="ECO:0000256" key="1">
    <source>
        <dbReference type="SAM" id="MobiDB-lite"/>
    </source>
</evidence>
<evidence type="ECO:0000313" key="3">
    <source>
        <dbReference type="Proteomes" id="UP000608024"/>
    </source>
</evidence>
<dbReference type="RefSeq" id="WP_190137178.1">
    <property type="nucleotide sequence ID" value="NZ_BNBT01000055.1"/>
</dbReference>
<dbReference type="AlphaFoldDB" id="A0A918ZR36"/>
<feature type="compositionally biased region" description="Basic and acidic residues" evidence="1">
    <location>
        <begin position="90"/>
        <end position="134"/>
    </location>
</feature>
<dbReference type="Proteomes" id="UP000608024">
    <property type="component" value="Unassembled WGS sequence"/>
</dbReference>
<reference evidence="2" key="1">
    <citation type="journal article" date="2014" name="Int. J. Syst. Evol. Microbiol.">
        <title>Complete genome sequence of Corynebacterium casei LMG S-19264T (=DSM 44701T), isolated from a smear-ripened cheese.</title>
        <authorList>
            <consortium name="US DOE Joint Genome Institute (JGI-PGF)"/>
            <person name="Walter F."/>
            <person name="Albersmeier A."/>
            <person name="Kalinowski J."/>
            <person name="Ruckert C."/>
        </authorList>
    </citation>
    <scope>NUCLEOTIDE SEQUENCE</scope>
    <source>
        <strain evidence="2">JCM 4784</strain>
    </source>
</reference>
<feature type="compositionally biased region" description="Acidic residues" evidence="1">
    <location>
        <begin position="275"/>
        <end position="284"/>
    </location>
</feature>
<feature type="compositionally biased region" description="Basic and acidic residues" evidence="1">
    <location>
        <begin position="257"/>
        <end position="274"/>
    </location>
</feature>
<accession>A0A918ZR36</accession>
<feature type="compositionally biased region" description="Basic and acidic residues" evidence="1">
    <location>
        <begin position="227"/>
        <end position="249"/>
    </location>
</feature>
<reference evidence="2" key="2">
    <citation type="submission" date="2020-09" db="EMBL/GenBank/DDBJ databases">
        <authorList>
            <person name="Sun Q."/>
            <person name="Ohkuma M."/>
        </authorList>
    </citation>
    <scope>NUCLEOTIDE SEQUENCE</scope>
    <source>
        <strain evidence="2">JCM 4784</strain>
    </source>
</reference>
<evidence type="ECO:0000313" key="2">
    <source>
        <dbReference type="EMBL" id="GHE65749.1"/>
    </source>
</evidence>
<gene>
    <name evidence="2" type="ORF">GCM10018785_38170</name>
</gene>
<comment type="caution">
    <text evidence="2">The sequence shown here is derived from an EMBL/GenBank/DDBJ whole genome shotgun (WGS) entry which is preliminary data.</text>
</comment>
<feature type="compositionally biased region" description="Basic and acidic residues" evidence="1">
    <location>
        <begin position="142"/>
        <end position="163"/>
    </location>
</feature>
<keyword evidence="3" id="KW-1185">Reference proteome</keyword>
<feature type="compositionally biased region" description="Basic and acidic residues" evidence="1">
    <location>
        <begin position="181"/>
        <end position="197"/>
    </location>
</feature>
<feature type="region of interest" description="Disordered" evidence="1">
    <location>
        <begin position="1"/>
        <end position="30"/>
    </location>
</feature>
<sequence>MPADEVRRGTDAVTPRGRTGPRHAAPRKPLLTRVPVGKAIALAAMPTAVLMGMGLTPQLAQAKPGVPKNPFRDGPCVTVPDEQPGDDDKDTARKPSRDGAGRDAGRGGKRAEHPRDKGGTKTPDKVPETRRPDTEAPPTEAPETKTPDDEAPESKAPHRKAPDPEPSEPANPLDPLGVGKALKDLLTPREREEKEPRTTSPAPEPSGRADTRDETRKPGRQPQQRSQDPEDAKDAKDAKDTKDTKDTKASKTPKAPAEPKESEDRKQPRQREDSEQPEDPTAPDEDGKKPFPCVVEKKVEGDDERTPVPIPDQPWHLEASSLLLKGADYQGVVNLTMPDGRTKQALKYVVNAGTEIGDLHQSVAGPAGKTYHVQAAKGSTSTITDGATTMYTERISGNLFGLIPVTFDPEHPPPLNIPLIYFTHVKVQQAGQFGGTLTIPGLHQSITD</sequence>
<feature type="compositionally biased region" description="Basic and acidic residues" evidence="1">
    <location>
        <begin position="1"/>
        <end position="10"/>
    </location>
</feature>
<feature type="compositionally biased region" description="Basic and acidic residues" evidence="1">
    <location>
        <begin position="207"/>
        <end position="217"/>
    </location>
</feature>
<name>A0A918ZR36_9ACTN</name>
<organism evidence="2 3">
    <name type="scientific">Streptomyces longispororuber</name>
    <dbReference type="NCBI Taxonomy" id="68230"/>
    <lineage>
        <taxon>Bacteria</taxon>
        <taxon>Bacillati</taxon>
        <taxon>Actinomycetota</taxon>
        <taxon>Actinomycetes</taxon>
        <taxon>Kitasatosporales</taxon>
        <taxon>Streptomycetaceae</taxon>
        <taxon>Streptomyces</taxon>
    </lineage>
</organism>
<protein>
    <submittedName>
        <fullName evidence="2">Uncharacterized protein</fullName>
    </submittedName>
</protein>
<feature type="region of interest" description="Disordered" evidence="1">
    <location>
        <begin position="59"/>
        <end position="291"/>
    </location>
</feature>
<proteinExistence type="predicted"/>
<dbReference type="EMBL" id="BNBT01000055">
    <property type="protein sequence ID" value="GHE65749.1"/>
    <property type="molecule type" value="Genomic_DNA"/>
</dbReference>